<feature type="region of interest" description="Disordered" evidence="4">
    <location>
        <begin position="1"/>
        <end position="39"/>
    </location>
</feature>
<keyword evidence="6" id="KW-1185">Reference proteome</keyword>
<dbReference type="SUPFAM" id="SSF48403">
    <property type="entry name" value="Ankyrin repeat"/>
    <property type="match status" value="1"/>
</dbReference>
<dbReference type="EMBL" id="JAWDGP010007464">
    <property type="protein sequence ID" value="KAK3716932.1"/>
    <property type="molecule type" value="Genomic_DNA"/>
</dbReference>
<proteinExistence type="predicted"/>
<evidence type="ECO:0000256" key="4">
    <source>
        <dbReference type="SAM" id="MobiDB-lite"/>
    </source>
</evidence>
<dbReference type="Pfam" id="PF12796">
    <property type="entry name" value="Ank_2"/>
    <property type="match status" value="2"/>
</dbReference>
<protein>
    <submittedName>
        <fullName evidence="5">Uncharacterized protein</fullName>
    </submittedName>
</protein>
<evidence type="ECO:0000256" key="1">
    <source>
        <dbReference type="ARBA" id="ARBA00022737"/>
    </source>
</evidence>
<evidence type="ECO:0000256" key="3">
    <source>
        <dbReference type="PROSITE-ProRule" id="PRU00023"/>
    </source>
</evidence>
<dbReference type="PANTHER" id="PTHR46680">
    <property type="entry name" value="NF-KAPPA-B INHIBITOR ALPHA"/>
    <property type="match status" value="1"/>
</dbReference>
<dbReference type="PROSITE" id="PS50297">
    <property type="entry name" value="ANK_REP_REGION"/>
    <property type="match status" value="3"/>
</dbReference>
<dbReference type="InterPro" id="IPR051070">
    <property type="entry name" value="NF-kappa-B_inhibitor"/>
</dbReference>
<feature type="repeat" description="ANK" evidence="3">
    <location>
        <begin position="281"/>
        <end position="313"/>
    </location>
</feature>
<dbReference type="PRINTS" id="PR01415">
    <property type="entry name" value="ANKYRIN"/>
</dbReference>
<dbReference type="AlphaFoldDB" id="A0AAE1CN26"/>
<name>A0AAE1CN26_9GAST</name>
<dbReference type="PROSITE" id="PS50088">
    <property type="entry name" value="ANK_REPEAT"/>
    <property type="match status" value="4"/>
</dbReference>
<feature type="repeat" description="ANK" evidence="3">
    <location>
        <begin position="349"/>
        <end position="381"/>
    </location>
</feature>
<dbReference type="GO" id="GO:0071356">
    <property type="term" value="P:cellular response to tumor necrosis factor"/>
    <property type="evidence" value="ECO:0007669"/>
    <property type="project" value="TreeGrafter"/>
</dbReference>
<dbReference type="PANTHER" id="PTHR46680:SF3">
    <property type="entry name" value="NF-KAPPA-B INHIBITOR CACTUS"/>
    <property type="match status" value="1"/>
</dbReference>
<gene>
    <name evidence="5" type="ORF">RRG08_026722</name>
</gene>
<dbReference type="Proteomes" id="UP001283361">
    <property type="component" value="Unassembled WGS sequence"/>
</dbReference>
<dbReference type="SMART" id="SM00248">
    <property type="entry name" value="ANK"/>
    <property type="match status" value="6"/>
</dbReference>
<evidence type="ECO:0000313" key="6">
    <source>
        <dbReference type="Proteomes" id="UP001283361"/>
    </source>
</evidence>
<dbReference type="InterPro" id="IPR002110">
    <property type="entry name" value="Ankyrin_rpt"/>
</dbReference>
<evidence type="ECO:0000313" key="5">
    <source>
        <dbReference type="EMBL" id="KAK3716932.1"/>
    </source>
</evidence>
<dbReference type="GO" id="GO:0051059">
    <property type="term" value="F:NF-kappaB binding"/>
    <property type="evidence" value="ECO:0007669"/>
    <property type="project" value="TreeGrafter"/>
</dbReference>
<organism evidence="5 6">
    <name type="scientific">Elysia crispata</name>
    <name type="common">lettuce slug</name>
    <dbReference type="NCBI Taxonomy" id="231223"/>
    <lineage>
        <taxon>Eukaryota</taxon>
        <taxon>Metazoa</taxon>
        <taxon>Spiralia</taxon>
        <taxon>Lophotrochozoa</taxon>
        <taxon>Mollusca</taxon>
        <taxon>Gastropoda</taxon>
        <taxon>Heterobranchia</taxon>
        <taxon>Euthyneura</taxon>
        <taxon>Panpulmonata</taxon>
        <taxon>Sacoglossa</taxon>
        <taxon>Placobranchoidea</taxon>
        <taxon>Plakobranchidae</taxon>
        <taxon>Elysia</taxon>
    </lineage>
</organism>
<keyword evidence="2 3" id="KW-0040">ANK repeat</keyword>
<evidence type="ECO:0000256" key="2">
    <source>
        <dbReference type="ARBA" id="ARBA00023043"/>
    </source>
</evidence>
<reference evidence="5" key="1">
    <citation type="journal article" date="2023" name="G3 (Bethesda)">
        <title>A reference genome for the long-term kleptoplast-retaining sea slug Elysia crispata morphotype clarki.</title>
        <authorList>
            <person name="Eastman K.E."/>
            <person name="Pendleton A.L."/>
            <person name="Shaikh M.A."/>
            <person name="Suttiyut T."/>
            <person name="Ogas R."/>
            <person name="Tomko P."/>
            <person name="Gavelis G."/>
            <person name="Widhalm J.R."/>
            <person name="Wisecaver J.H."/>
        </authorList>
    </citation>
    <scope>NUCLEOTIDE SEQUENCE</scope>
    <source>
        <strain evidence="5">ECLA1</strain>
    </source>
</reference>
<keyword evidence="1" id="KW-0677">Repeat</keyword>
<accession>A0AAE1CN26</accession>
<feature type="repeat" description="ANK" evidence="3">
    <location>
        <begin position="315"/>
        <end position="337"/>
    </location>
</feature>
<feature type="region of interest" description="Disordered" evidence="4">
    <location>
        <begin position="60"/>
        <end position="92"/>
    </location>
</feature>
<feature type="repeat" description="ANK" evidence="3">
    <location>
        <begin position="197"/>
        <end position="229"/>
    </location>
</feature>
<sequence>MEDIEKDCEGYDHQRTNQKGPMSPDPRSSSKFSSLEERNDSGLGSLGYFSLEFNSGSLSQLEEEQNVQKAEPRDTSISLHPDNDSGSTSTFSTDLANSLSRLNIGSLKNKVLEQCDSGLDDHERDSVLAARTYLTQCANLHWVSPHFTPDQILEIFRGDEDGDNHLHLSIIHNLPEVTMQIIGLAPGSEWLNQANNLQQTPLHIAVLTRQVAVVRRLVCAGASVDVCDQVGNTPLHSACCLGFEDVVKELLTPVHAEETYQNKYQIPYQRIPQDLETKNYEGLTCVHLTAIAGHFNITRRLLSAGANINAGEGKSGRTVLHFAADWGNIEMADFLLSYTDTDIDAMTYSGLTPILLAWGRKHVQLANYLYSKGATVDSQNDDSDGEASDEEMGGEVCAINQQRPVQSVY</sequence>
<comment type="caution">
    <text evidence="5">The sequence shown here is derived from an EMBL/GenBank/DDBJ whole genome shotgun (WGS) entry which is preliminary data.</text>
</comment>
<dbReference type="Gene3D" id="1.25.40.20">
    <property type="entry name" value="Ankyrin repeat-containing domain"/>
    <property type="match status" value="1"/>
</dbReference>
<dbReference type="GO" id="GO:0005829">
    <property type="term" value="C:cytosol"/>
    <property type="evidence" value="ECO:0007669"/>
    <property type="project" value="TreeGrafter"/>
</dbReference>
<dbReference type="InterPro" id="IPR036770">
    <property type="entry name" value="Ankyrin_rpt-contain_sf"/>
</dbReference>